<keyword evidence="2" id="KW-0472">Membrane</keyword>
<evidence type="ECO:0000256" key="1">
    <source>
        <dbReference type="SAM" id="MobiDB-lite"/>
    </source>
</evidence>
<proteinExistence type="predicted"/>
<protein>
    <submittedName>
        <fullName evidence="3">Uncharacterized protein</fullName>
    </submittedName>
</protein>
<feature type="region of interest" description="Disordered" evidence="1">
    <location>
        <begin position="158"/>
        <end position="221"/>
    </location>
</feature>
<dbReference type="EMBL" id="PTQR01000032">
    <property type="protein sequence ID" value="TKX25096.1"/>
    <property type="molecule type" value="Genomic_DNA"/>
</dbReference>
<feature type="transmembrane region" description="Helical" evidence="2">
    <location>
        <begin position="12"/>
        <end position="41"/>
    </location>
</feature>
<comment type="caution">
    <text evidence="3">The sequence shown here is derived from an EMBL/GenBank/DDBJ whole genome shotgun (WGS) entry which is preliminary data.</text>
</comment>
<evidence type="ECO:0000313" key="3">
    <source>
        <dbReference type="EMBL" id="TKX25096.1"/>
    </source>
</evidence>
<reference evidence="3 4" key="1">
    <citation type="submission" date="2018-02" db="EMBL/GenBank/DDBJ databases">
        <title>Draft genome sequences of Elsinoe sp., causing black scab on jojoba.</title>
        <authorList>
            <person name="Stodart B."/>
            <person name="Jeffress S."/>
            <person name="Ash G."/>
            <person name="Arun Chinnappa K."/>
        </authorList>
    </citation>
    <scope>NUCLEOTIDE SEQUENCE [LARGE SCALE GENOMIC DNA]</scope>
    <source>
        <strain evidence="3 4">Hillstone_2</strain>
    </source>
</reference>
<name>A0A4U7B8G2_9PEZI</name>
<dbReference type="Proteomes" id="UP000308133">
    <property type="component" value="Unassembled WGS sequence"/>
</dbReference>
<gene>
    <name evidence="3" type="ORF">C1H76_2682</name>
</gene>
<sequence length="249" mass="27086">MVSTGDVVSVFSVFSLIGIFFVGSIYFTAGNVSMVGIILIAGTRLGTLVPQTTFTVVFNAGVGISGLDDAEAFEDKALLDIQHPQALFDAEAIHVTITFETDAFDATVLEAKAQPDLKAPQVFPGFKAVPDSKAVIELEYTSTPKPSEAISALKLYLTPDTPRPQTPLDLRHPSTADTPRPKTPLDRRHPSTEDTPRPKTPLDRRHPSTEETPRPKTPKALVDLECFLARPGGVQSHRRRRCIATSVEK</sequence>
<feature type="compositionally biased region" description="Basic and acidic residues" evidence="1">
    <location>
        <begin position="169"/>
        <end position="214"/>
    </location>
</feature>
<keyword evidence="2" id="KW-1133">Transmembrane helix</keyword>
<evidence type="ECO:0000256" key="2">
    <source>
        <dbReference type="SAM" id="Phobius"/>
    </source>
</evidence>
<organism evidence="3 4">
    <name type="scientific">Elsinoe australis</name>
    <dbReference type="NCBI Taxonomy" id="40998"/>
    <lineage>
        <taxon>Eukaryota</taxon>
        <taxon>Fungi</taxon>
        <taxon>Dikarya</taxon>
        <taxon>Ascomycota</taxon>
        <taxon>Pezizomycotina</taxon>
        <taxon>Dothideomycetes</taxon>
        <taxon>Dothideomycetidae</taxon>
        <taxon>Myriangiales</taxon>
        <taxon>Elsinoaceae</taxon>
        <taxon>Elsinoe</taxon>
    </lineage>
</organism>
<accession>A0A4U7B8G2</accession>
<evidence type="ECO:0000313" key="4">
    <source>
        <dbReference type="Proteomes" id="UP000308133"/>
    </source>
</evidence>
<keyword evidence="2" id="KW-0812">Transmembrane</keyword>
<dbReference type="AlphaFoldDB" id="A0A4U7B8G2"/>